<name>A0AAE3ZMA5_9ACTN</name>
<keyword evidence="1" id="KW-0812">Transmembrane</keyword>
<dbReference type="EMBL" id="JAVDYC010000001">
    <property type="protein sequence ID" value="MDR7322533.1"/>
    <property type="molecule type" value="Genomic_DNA"/>
</dbReference>
<dbReference type="PANTHER" id="PTHR30007">
    <property type="entry name" value="PHP DOMAIN PROTEIN"/>
    <property type="match status" value="1"/>
</dbReference>
<keyword evidence="4" id="KW-1185">Reference proteome</keyword>
<evidence type="ECO:0000259" key="2">
    <source>
        <dbReference type="Pfam" id="PF01609"/>
    </source>
</evidence>
<dbReference type="GO" id="GO:0006313">
    <property type="term" value="P:DNA transposition"/>
    <property type="evidence" value="ECO:0007669"/>
    <property type="project" value="InterPro"/>
</dbReference>
<accession>A0AAE3ZMA5</accession>
<dbReference type="AlphaFoldDB" id="A0AAE3ZMA5"/>
<protein>
    <submittedName>
        <fullName evidence="3">Transposase</fullName>
    </submittedName>
</protein>
<evidence type="ECO:0000313" key="4">
    <source>
        <dbReference type="Proteomes" id="UP001183629"/>
    </source>
</evidence>
<dbReference type="NCBIfam" id="NF033580">
    <property type="entry name" value="transpos_IS5_3"/>
    <property type="match status" value="1"/>
</dbReference>
<dbReference type="GO" id="GO:0003677">
    <property type="term" value="F:DNA binding"/>
    <property type="evidence" value="ECO:0007669"/>
    <property type="project" value="InterPro"/>
</dbReference>
<proteinExistence type="predicted"/>
<evidence type="ECO:0000256" key="1">
    <source>
        <dbReference type="SAM" id="Phobius"/>
    </source>
</evidence>
<sequence>MYWYFTAWEEAGVTERLLAALRIKARVQAGREPEPTAGIIDSQSVKGADTVGTDSRGYDAGKKINGRKRFIVTDTLGLLVVVVVLAASWQDRDGAKSTLLAAYAATPIRHVFADQGFAGKLVDWARNLLHTTIEIVRKPADQVGFAVHPRRWVVERTLAWLTACRRLARDYERHPETSEAMIRWAAIAGTARRITRGEPAQRQARRTFDWT</sequence>
<gene>
    <name evidence="3" type="ORF">J2S44_002783</name>
</gene>
<keyword evidence="1" id="KW-1133">Transmembrane helix</keyword>
<reference evidence="3 4" key="1">
    <citation type="submission" date="2023-07" db="EMBL/GenBank/DDBJ databases">
        <title>Sequencing the genomes of 1000 actinobacteria strains.</title>
        <authorList>
            <person name="Klenk H.-P."/>
        </authorList>
    </citation>
    <scope>NUCLEOTIDE SEQUENCE [LARGE SCALE GENOMIC DNA]</scope>
    <source>
        <strain evidence="3 4">DSM 44711</strain>
    </source>
</reference>
<dbReference type="GO" id="GO:0004803">
    <property type="term" value="F:transposase activity"/>
    <property type="evidence" value="ECO:0007669"/>
    <property type="project" value="InterPro"/>
</dbReference>
<feature type="domain" description="Transposase IS4-like" evidence="2">
    <location>
        <begin position="34"/>
        <end position="185"/>
    </location>
</feature>
<dbReference type="Proteomes" id="UP001183629">
    <property type="component" value="Unassembled WGS sequence"/>
</dbReference>
<dbReference type="Pfam" id="PF01609">
    <property type="entry name" value="DDE_Tnp_1"/>
    <property type="match status" value="1"/>
</dbReference>
<comment type="caution">
    <text evidence="3">The sequence shown here is derived from an EMBL/GenBank/DDBJ whole genome shotgun (WGS) entry which is preliminary data.</text>
</comment>
<dbReference type="InterPro" id="IPR002559">
    <property type="entry name" value="Transposase_11"/>
</dbReference>
<keyword evidence="1" id="KW-0472">Membrane</keyword>
<evidence type="ECO:0000313" key="3">
    <source>
        <dbReference type="EMBL" id="MDR7322533.1"/>
    </source>
</evidence>
<dbReference type="PANTHER" id="PTHR30007:SF0">
    <property type="entry name" value="TRANSPOSASE"/>
    <property type="match status" value="1"/>
</dbReference>
<organism evidence="3 4">
    <name type="scientific">Catenuloplanes niger</name>
    <dbReference type="NCBI Taxonomy" id="587534"/>
    <lineage>
        <taxon>Bacteria</taxon>
        <taxon>Bacillati</taxon>
        <taxon>Actinomycetota</taxon>
        <taxon>Actinomycetes</taxon>
        <taxon>Micromonosporales</taxon>
        <taxon>Micromonosporaceae</taxon>
        <taxon>Catenuloplanes</taxon>
    </lineage>
</organism>
<feature type="transmembrane region" description="Helical" evidence="1">
    <location>
        <begin position="70"/>
        <end position="89"/>
    </location>
</feature>